<evidence type="ECO:0000256" key="1">
    <source>
        <dbReference type="SAM" id="MobiDB-lite"/>
    </source>
</evidence>
<dbReference type="RefSeq" id="XP_033399914.1">
    <property type="nucleotide sequence ID" value="XM_033535575.1"/>
</dbReference>
<name>A0A6A6BJ76_9PEZI</name>
<reference evidence="2" key="1">
    <citation type="journal article" date="2020" name="Stud. Mycol.">
        <title>101 Dothideomycetes genomes: a test case for predicting lifestyles and emergence of pathogens.</title>
        <authorList>
            <person name="Haridas S."/>
            <person name="Albert R."/>
            <person name="Binder M."/>
            <person name="Bloem J."/>
            <person name="Labutti K."/>
            <person name="Salamov A."/>
            <person name="Andreopoulos B."/>
            <person name="Baker S."/>
            <person name="Barry K."/>
            <person name="Bills G."/>
            <person name="Bluhm B."/>
            <person name="Cannon C."/>
            <person name="Castanera R."/>
            <person name="Culley D."/>
            <person name="Daum C."/>
            <person name="Ezra D."/>
            <person name="Gonzalez J."/>
            <person name="Henrissat B."/>
            <person name="Kuo A."/>
            <person name="Liang C."/>
            <person name="Lipzen A."/>
            <person name="Lutzoni F."/>
            <person name="Magnuson J."/>
            <person name="Mondo S."/>
            <person name="Nolan M."/>
            <person name="Ohm R."/>
            <person name="Pangilinan J."/>
            <person name="Park H.-J."/>
            <person name="Ramirez L."/>
            <person name="Alfaro M."/>
            <person name="Sun H."/>
            <person name="Tritt A."/>
            <person name="Yoshinaga Y."/>
            <person name="Zwiers L.-H."/>
            <person name="Turgeon B."/>
            <person name="Goodwin S."/>
            <person name="Spatafora J."/>
            <person name="Crous P."/>
            <person name="Grigoriev I."/>
        </authorList>
    </citation>
    <scope>NUCLEOTIDE SEQUENCE</scope>
    <source>
        <strain evidence="2">CBS 121167</strain>
    </source>
</reference>
<sequence>MCVLRPPHSCPMFRPVARQGLFHRDHLYPYQFRGKVNPFRTPSPASKNPANSHHQKGIHRAANAFPTDPRRSHTPRPPQQPRYLTHPTSLNCARTTAHLPRRRVQPPARAASSSLALCGQEPALAGFALARASRVAGPCRLSRSLGPRY</sequence>
<protein>
    <submittedName>
        <fullName evidence="2">Uncharacterized protein</fullName>
    </submittedName>
</protein>
<keyword evidence="3" id="KW-1185">Reference proteome</keyword>
<dbReference type="AlphaFoldDB" id="A0A6A6BJ76"/>
<evidence type="ECO:0000313" key="3">
    <source>
        <dbReference type="Proteomes" id="UP000799438"/>
    </source>
</evidence>
<dbReference type="GeneID" id="54293069"/>
<dbReference type="Proteomes" id="UP000799438">
    <property type="component" value="Unassembled WGS sequence"/>
</dbReference>
<proteinExistence type="predicted"/>
<feature type="region of interest" description="Disordered" evidence="1">
    <location>
        <begin position="38"/>
        <end position="91"/>
    </location>
</feature>
<feature type="compositionally biased region" description="Polar residues" evidence="1">
    <location>
        <begin position="43"/>
        <end position="52"/>
    </location>
</feature>
<dbReference type="EMBL" id="ML995480">
    <property type="protein sequence ID" value="KAF2144202.1"/>
    <property type="molecule type" value="Genomic_DNA"/>
</dbReference>
<organism evidence="2 3">
    <name type="scientific">Aplosporella prunicola CBS 121167</name>
    <dbReference type="NCBI Taxonomy" id="1176127"/>
    <lineage>
        <taxon>Eukaryota</taxon>
        <taxon>Fungi</taxon>
        <taxon>Dikarya</taxon>
        <taxon>Ascomycota</taxon>
        <taxon>Pezizomycotina</taxon>
        <taxon>Dothideomycetes</taxon>
        <taxon>Dothideomycetes incertae sedis</taxon>
        <taxon>Botryosphaeriales</taxon>
        <taxon>Aplosporellaceae</taxon>
        <taxon>Aplosporella</taxon>
    </lineage>
</organism>
<gene>
    <name evidence="2" type="ORF">K452DRAFT_154570</name>
</gene>
<evidence type="ECO:0000313" key="2">
    <source>
        <dbReference type="EMBL" id="KAF2144202.1"/>
    </source>
</evidence>
<accession>A0A6A6BJ76</accession>